<dbReference type="InterPro" id="IPR036465">
    <property type="entry name" value="vWFA_dom_sf"/>
</dbReference>
<reference evidence="2" key="1">
    <citation type="submission" date="2018-05" db="EMBL/GenBank/DDBJ databases">
        <authorList>
            <person name="Lanie J.A."/>
            <person name="Ng W.-L."/>
            <person name="Kazmierczak K.M."/>
            <person name="Andrzejewski T.M."/>
            <person name="Davidsen T.M."/>
            <person name="Wayne K.J."/>
            <person name="Tettelin H."/>
            <person name="Glass J.I."/>
            <person name="Rusch D."/>
            <person name="Podicherti R."/>
            <person name="Tsui H.-C.T."/>
            <person name="Winkler M.E."/>
        </authorList>
    </citation>
    <scope>NUCLEOTIDE SEQUENCE</scope>
</reference>
<accession>A0A381PY82</accession>
<dbReference type="PANTHER" id="PTHR33608:SF6">
    <property type="entry name" value="BLL2464 PROTEIN"/>
    <property type="match status" value="1"/>
</dbReference>
<dbReference type="InterPro" id="IPR002881">
    <property type="entry name" value="DUF58"/>
</dbReference>
<name>A0A381PY82_9ZZZZ</name>
<protein>
    <recommendedName>
        <fullName evidence="1">DUF58 domain-containing protein</fullName>
    </recommendedName>
</protein>
<organism evidence="2">
    <name type="scientific">marine metagenome</name>
    <dbReference type="NCBI Taxonomy" id="408172"/>
    <lineage>
        <taxon>unclassified sequences</taxon>
        <taxon>metagenomes</taxon>
        <taxon>ecological metagenomes</taxon>
    </lineage>
</organism>
<feature type="domain" description="DUF58" evidence="1">
    <location>
        <begin position="58"/>
        <end position="274"/>
    </location>
</feature>
<gene>
    <name evidence="2" type="ORF">METZ01_LOCUS23801</name>
</gene>
<dbReference type="Gene3D" id="3.40.50.410">
    <property type="entry name" value="von Willebrand factor, type A domain"/>
    <property type="match status" value="1"/>
</dbReference>
<dbReference type="SUPFAM" id="SSF53300">
    <property type="entry name" value="vWA-like"/>
    <property type="match status" value="1"/>
</dbReference>
<dbReference type="CDD" id="cd00198">
    <property type="entry name" value="vWFA"/>
    <property type="match status" value="1"/>
</dbReference>
<dbReference type="Pfam" id="PF01882">
    <property type="entry name" value="DUF58"/>
    <property type="match status" value="1"/>
</dbReference>
<evidence type="ECO:0000313" key="2">
    <source>
        <dbReference type="EMBL" id="SUZ70947.1"/>
    </source>
</evidence>
<evidence type="ECO:0000259" key="1">
    <source>
        <dbReference type="Pfam" id="PF01882"/>
    </source>
</evidence>
<dbReference type="AlphaFoldDB" id="A0A381PY82"/>
<sequence length="313" mass="35298">MKQKQPVGGQHRHATHVFSKEVAAQVRRIELRTKGLVESLFNGEYHSVFKGRGLEFSDVREYQPGDDVRAIDWNVTARRGHLFLKEYVEERELTALLIVDLSASKEFGTGEKSNATIASEIAAILAFAAEGNNDRVGLLLVTDHVELFVPPDSGRRHVMRLVLELLSFRPSGRGTRLSTALEYASRVLHRRSAIFLVSDFLLDDDTDPEFARAARLVKRDHDLVPIRLTDPGGAVLPNVGLLALVDPETGERLIVDTGSAAKRRRYTDGKVAQRDRMTALFRELRMDTIEVSTTEDYVPALIHFFRQRERVSR</sequence>
<dbReference type="EMBL" id="UINC01001105">
    <property type="protein sequence ID" value="SUZ70947.1"/>
    <property type="molecule type" value="Genomic_DNA"/>
</dbReference>
<proteinExistence type="predicted"/>
<dbReference type="PANTHER" id="PTHR33608">
    <property type="entry name" value="BLL2464 PROTEIN"/>
    <property type="match status" value="1"/>
</dbReference>